<dbReference type="OMA" id="EHSATIH"/>
<feature type="region of interest" description="Disordered" evidence="1">
    <location>
        <begin position="145"/>
        <end position="247"/>
    </location>
</feature>
<evidence type="ECO:0000313" key="3">
    <source>
        <dbReference type="Proteomes" id="UP000007799"/>
    </source>
</evidence>
<evidence type="ECO:0000313" key="2">
    <source>
        <dbReference type="EMBL" id="EGD75337.1"/>
    </source>
</evidence>
<dbReference type="InParanoid" id="F2UFD7"/>
<dbReference type="EMBL" id="GL832971">
    <property type="protein sequence ID" value="EGD75337.1"/>
    <property type="molecule type" value="Genomic_DNA"/>
</dbReference>
<sequence length="247" mass="26435">MSVPKSKAKKQGFDVTPFKDHVRYAALKHDDIGTGDQLWLVRLPKTLKASDLNGVSINLNPGNSNVMIRKQKYAVSVTPAGETGDSSSQFHPLLPSVKRNKLKLSHDFSGQVSLSAPLDVLTPVLPPIPERPKFEHSATIHATASLSTKPAAVSAQSKGKPAKKVKKEADTPAKQGKTKKTQSKSAAATPAGKKTKTPKKKAAAAEKRQHTDSDGDGGDDNAAKRSKTAQDTPKKKKKKTKKKLGPK</sequence>
<dbReference type="Gene3D" id="6.20.250.70">
    <property type="match status" value="1"/>
</dbReference>
<organism evidence="3">
    <name type="scientific">Salpingoeca rosetta (strain ATCC 50818 / BSB-021)</name>
    <dbReference type="NCBI Taxonomy" id="946362"/>
    <lineage>
        <taxon>Eukaryota</taxon>
        <taxon>Choanoflagellata</taxon>
        <taxon>Craspedida</taxon>
        <taxon>Salpingoecidae</taxon>
        <taxon>Salpingoeca</taxon>
    </lineage>
</organism>
<reference evidence="2" key="1">
    <citation type="submission" date="2009-08" db="EMBL/GenBank/DDBJ databases">
        <title>Annotation of Salpingoeca rosetta.</title>
        <authorList>
            <consortium name="The Broad Institute Genome Sequencing Platform"/>
            <person name="Russ C."/>
            <person name="Cuomo C."/>
            <person name="Burger G."/>
            <person name="Gray M.W."/>
            <person name="Holland P.W.H."/>
            <person name="King N."/>
            <person name="Lang F.B.F."/>
            <person name="Roger A.J."/>
            <person name="Ruiz-Trillo I."/>
            <person name="Young S.K."/>
            <person name="Zeng Q."/>
            <person name="Gargeya S."/>
            <person name="Alvarado L."/>
            <person name="Berlin A."/>
            <person name="Chapman S.B."/>
            <person name="Chen Z."/>
            <person name="Freedman E."/>
            <person name="Gellesch M."/>
            <person name="Goldberg J."/>
            <person name="Griggs A."/>
            <person name="Gujja S."/>
            <person name="Heilman E."/>
            <person name="Heiman D."/>
            <person name="Howarth C."/>
            <person name="Mehta T."/>
            <person name="Neiman D."/>
            <person name="Pearson M."/>
            <person name="Roberts A."/>
            <person name="Saif S."/>
            <person name="Shea T."/>
            <person name="Shenoy N."/>
            <person name="Sisk P."/>
            <person name="Stolte C."/>
            <person name="Sykes S."/>
            <person name="White J."/>
            <person name="Yandava C."/>
            <person name="Haas B."/>
            <person name="Nusbaum C."/>
            <person name="Birren B."/>
        </authorList>
    </citation>
    <scope>NUCLEOTIDE SEQUENCE [LARGE SCALE GENOMIC DNA]</scope>
    <source>
        <strain evidence="2">ATCC 50818</strain>
    </source>
</reference>
<gene>
    <name evidence="2" type="ORF">PTSG_06986</name>
</gene>
<evidence type="ECO:0000256" key="1">
    <source>
        <dbReference type="SAM" id="MobiDB-lite"/>
    </source>
</evidence>
<accession>F2UFD7</accession>
<dbReference type="Proteomes" id="UP000007799">
    <property type="component" value="Unassembled WGS sequence"/>
</dbReference>
<name>F2UFD7_SALR5</name>
<feature type="compositionally biased region" description="Basic residues" evidence="1">
    <location>
        <begin position="234"/>
        <end position="247"/>
    </location>
</feature>
<protein>
    <submittedName>
        <fullName evidence="2">Uncharacterized protein</fullName>
    </submittedName>
</protein>
<feature type="compositionally biased region" description="Low complexity" evidence="1">
    <location>
        <begin position="183"/>
        <end position="192"/>
    </location>
</feature>
<feature type="compositionally biased region" description="Basic and acidic residues" evidence="1">
    <location>
        <begin position="203"/>
        <end position="213"/>
    </location>
</feature>
<dbReference type="RefSeq" id="XP_004992390.1">
    <property type="nucleotide sequence ID" value="XM_004992333.1"/>
</dbReference>
<dbReference type="GeneID" id="16072952"/>
<dbReference type="KEGG" id="sre:PTSG_06986"/>
<proteinExistence type="predicted"/>
<keyword evidence="3" id="KW-1185">Reference proteome</keyword>
<feature type="compositionally biased region" description="Basic residues" evidence="1">
    <location>
        <begin position="193"/>
        <end position="202"/>
    </location>
</feature>
<dbReference type="AlphaFoldDB" id="F2UFD7"/>